<dbReference type="PATRIC" id="fig|616990.3.peg.2271"/>
<evidence type="ECO:0000313" key="3">
    <source>
        <dbReference type="EMBL" id="KRO03678.1"/>
    </source>
</evidence>
<keyword evidence="4" id="KW-1185">Reference proteome</keyword>
<comment type="caution">
    <text evidence="3">The sequence shown here is derived from an EMBL/GenBank/DDBJ whole genome shotgun (WGS) entry which is preliminary data.</text>
</comment>
<feature type="domain" description="Putative zinc-ribbon" evidence="2">
    <location>
        <begin position="10"/>
        <end position="31"/>
    </location>
</feature>
<dbReference type="InterPro" id="IPR059113">
    <property type="entry name" value="Znf_ribbon"/>
</dbReference>
<protein>
    <recommendedName>
        <fullName evidence="2">Putative zinc-ribbon domain-containing protein</fullName>
    </recommendedName>
</protein>
<dbReference type="STRING" id="616990.IV54_GL002139"/>
<dbReference type="Pfam" id="PF13248">
    <property type="entry name" value="Zn_ribbon_3"/>
    <property type="match status" value="1"/>
</dbReference>
<reference evidence="3 4" key="1">
    <citation type="journal article" date="2015" name="Genome Announc.">
        <title>Expanding the biotechnology potential of lactobacilli through comparative genomics of 213 strains and associated genera.</title>
        <authorList>
            <person name="Sun Z."/>
            <person name="Harris H.M."/>
            <person name="McCann A."/>
            <person name="Guo C."/>
            <person name="Argimon S."/>
            <person name="Zhang W."/>
            <person name="Yang X."/>
            <person name="Jeffery I.B."/>
            <person name="Cooney J.C."/>
            <person name="Kagawa T.F."/>
            <person name="Liu W."/>
            <person name="Song Y."/>
            <person name="Salvetti E."/>
            <person name="Wrobel A."/>
            <person name="Rasinkangas P."/>
            <person name="Parkhill J."/>
            <person name="Rea M.C."/>
            <person name="O'Sullivan O."/>
            <person name="Ritari J."/>
            <person name="Douillard F.P."/>
            <person name="Paul Ross R."/>
            <person name="Yang R."/>
            <person name="Briner A.E."/>
            <person name="Felis G.E."/>
            <person name="de Vos W.M."/>
            <person name="Barrangou R."/>
            <person name="Klaenhammer T.R."/>
            <person name="Caufield P.W."/>
            <person name="Cui Y."/>
            <person name="Zhang H."/>
            <person name="O'Toole P.W."/>
        </authorList>
    </citation>
    <scope>NUCLEOTIDE SEQUENCE [LARGE SCALE GENOMIC DNA]</scope>
    <source>
        <strain evidence="3 4">DSM 22467</strain>
    </source>
</reference>
<evidence type="ECO:0000256" key="1">
    <source>
        <dbReference type="SAM" id="MobiDB-lite"/>
    </source>
</evidence>
<dbReference type="EMBL" id="JQCA01000069">
    <property type="protein sequence ID" value="KRO03678.1"/>
    <property type="molecule type" value="Genomic_DNA"/>
</dbReference>
<proteinExistence type="predicted"/>
<feature type="compositionally biased region" description="Basic and acidic residues" evidence="1">
    <location>
        <begin position="58"/>
        <end position="71"/>
    </location>
</feature>
<evidence type="ECO:0000259" key="2">
    <source>
        <dbReference type="Pfam" id="PF13248"/>
    </source>
</evidence>
<sequence length="83" mass="9488">MIVAEDLKFCPHCGAPVTADDVKCPQCQTDLSAFRPDAPAPKKLNLNALYSNPYREGMKRVHDQQGDEPAKHRWHWPWSKESK</sequence>
<accession>A0A0R2LPF4</accession>
<dbReference type="AlphaFoldDB" id="A0A0R2LPF4"/>
<name>A0A0R2LPF4_9LACO</name>
<organism evidence="3 4">
    <name type="scientific">Levilactobacillus paucivorans</name>
    <dbReference type="NCBI Taxonomy" id="616990"/>
    <lineage>
        <taxon>Bacteria</taxon>
        <taxon>Bacillati</taxon>
        <taxon>Bacillota</taxon>
        <taxon>Bacilli</taxon>
        <taxon>Lactobacillales</taxon>
        <taxon>Lactobacillaceae</taxon>
        <taxon>Levilactobacillus</taxon>
    </lineage>
</organism>
<gene>
    <name evidence="3" type="ORF">IV54_GL002139</name>
</gene>
<dbReference type="Proteomes" id="UP000051906">
    <property type="component" value="Unassembled WGS sequence"/>
</dbReference>
<evidence type="ECO:0000313" key="4">
    <source>
        <dbReference type="Proteomes" id="UP000051906"/>
    </source>
</evidence>
<feature type="region of interest" description="Disordered" evidence="1">
    <location>
        <begin position="58"/>
        <end position="83"/>
    </location>
</feature>